<dbReference type="OrthoDB" id="193856at2759"/>
<reference evidence="13 14" key="1">
    <citation type="journal article" date="2010" name="Nature">
        <title>The Ectocarpus genome and the independent evolution of multicellularity in brown algae.</title>
        <authorList>
            <person name="Cock J.M."/>
            <person name="Sterck L."/>
            <person name="Rouze P."/>
            <person name="Scornet D."/>
            <person name="Allen A.E."/>
            <person name="Amoutzias G."/>
            <person name="Anthouard V."/>
            <person name="Artiguenave F."/>
            <person name="Aury J.M."/>
            <person name="Badger J.H."/>
            <person name="Beszteri B."/>
            <person name="Billiau K."/>
            <person name="Bonnet E."/>
            <person name="Bothwell J.H."/>
            <person name="Bowler C."/>
            <person name="Boyen C."/>
            <person name="Brownlee C."/>
            <person name="Carrano C.J."/>
            <person name="Charrier B."/>
            <person name="Cho G.Y."/>
            <person name="Coelho S.M."/>
            <person name="Collen J."/>
            <person name="Corre E."/>
            <person name="Da Silva C."/>
            <person name="Delage L."/>
            <person name="Delaroque N."/>
            <person name="Dittami S.M."/>
            <person name="Doulbeau S."/>
            <person name="Elias M."/>
            <person name="Farnham G."/>
            <person name="Gachon C.M."/>
            <person name="Gschloessl B."/>
            <person name="Heesch S."/>
            <person name="Jabbari K."/>
            <person name="Jubin C."/>
            <person name="Kawai H."/>
            <person name="Kimura K."/>
            <person name="Kloareg B."/>
            <person name="Kupper F.C."/>
            <person name="Lang D."/>
            <person name="Le Bail A."/>
            <person name="Leblanc C."/>
            <person name="Lerouge P."/>
            <person name="Lohr M."/>
            <person name="Lopez P.J."/>
            <person name="Martens C."/>
            <person name="Maumus F."/>
            <person name="Michel G."/>
            <person name="Miranda-Saavedra D."/>
            <person name="Morales J."/>
            <person name="Moreau H."/>
            <person name="Motomura T."/>
            <person name="Nagasato C."/>
            <person name="Napoli C.A."/>
            <person name="Nelson D.R."/>
            <person name="Nyvall-Collen P."/>
            <person name="Peters A.F."/>
            <person name="Pommier C."/>
            <person name="Potin P."/>
            <person name="Poulain J."/>
            <person name="Quesneville H."/>
            <person name="Read B."/>
            <person name="Rensing S.A."/>
            <person name="Ritter A."/>
            <person name="Rousvoal S."/>
            <person name="Samanta M."/>
            <person name="Samson G."/>
            <person name="Schroeder D.C."/>
            <person name="Segurens B."/>
            <person name="Strittmatter M."/>
            <person name="Tonon T."/>
            <person name="Tregear J.W."/>
            <person name="Valentin K."/>
            <person name="von Dassow P."/>
            <person name="Yamagishi T."/>
            <person name="Van de Peer Y."/>
            <person name="Wincker P."/>
        </authorList>
    </citation>
    <scope>NUCLEOTIDE SEQUENCE [LARGE SCALE GENOMIC DNA]</scope>
    <source>
        <strain evidence="14">Ec32 / CCAP1310/4</strain>
    </source>
</reference>
<keyword evidence="3 10" id="KW-0813">Transport</keyword>
<feature type="region of interest" description="Disordered" evidence="11">
    <location>
        <begin position="408"/>
        <end position="438"/>
    </location>
</feature>
<dbReference type="AlphaFoldDB" id="D7FY68"/>
<feature type="chain" id="PRO_5003095901" evidence="12">
    <location>
        <begin position="42"/>
        <end position="438"/>
    </location>
</feature>
<dbReference type="Pfam" id="PF00153">
    <property type="entry name" value="Mito_carr"/>
    <property type="match status" value="3"/>
</dbReference>
<feature type="repeat" description="Solcar" evidence="9">
    <location>
        <begin position="313"/>
        <end position="397"/>
    </location>
</feature>
<protein>
    <submittedName>
        <fullName evidence="13">Similar to Mitochondrial ornithine transporter 1</fullName>
    </submittedName>
</protein>
<dbReference type="InParanoid" id="D7FY68"/>
<evidence type="ECO:0000256" key="7">
    <source>
        <dbReference type="ARBA" id="ARBA00023128"/>
    </source>
</evidence>
<keyword evidence="7" id="KW-0496">Mitochondrion</keyword>
<keyword evidence="4 9" id="KW-0812">Transmembrane</keyword>
<evidence type="ECO:0000256" key="3">
    <source>
        <dbReference type="ARBA" id="ARBA00022448"/>
    </source>
</evidence>
<dbReference type="GO" id="GO:0022857">
    <property type="term" value="F:transmembrane transporter activity"/>
    <property type="evidence" value="ECO:0007669"/>
    <property type="project" value="TreeGrafter"/>
</dbReference>
<evidence type="ECO:0000256" key="2">
    <source>
        <dbReference type="ARBA" id="ARBA00006375"/>
    </source>
</evidence>
<dbReference type="Gene3D" id="1.50.40.10">
    <property type="entry name" value="Mitochondrial carrier domain"/>
    <property type="match status" value="2"/>
</dbReference>
<evidence type="ECO:0000256" key="8">
    <source>
        <dbReference type="ARBA" id="ARBA00023136"/>
    </source>
</evidence>
<dbReference type="PANTHER" id="PTHR45624:SF10">
    <property type="entry name" value="SLC (SOLUTE CARRIER) HOMOLOG"/>
    <property type="match status" value="1"/>
</dbReference>
<evidence type="ECO:0000256" key="4">
    <source>
        <dbReference type="ARBA" id="ARBA00022692"/>
    </source>
</evidence>
<keyword evidence="8 9" id="KW-0472">Membrane</keyword>
<evidence type="ECO:0000313" key="14">
    <source>
        <dbReference type="Proteomes" id="UP000002630"/>
    </source>
</evidence>
<dbReference type="Proteomes" id="UP000002630">
    <property type="component" value="Linkage Group LG25"/>
</dbReference>
<sequence>MSPIVPGTRQRRAKRRRARRTTFLAAVVLAVAVLCRQPAVAAAGAVAVATAERKDDVVLAAATLAAFQERKAGVEERTSPGANNIKLRLRETQKTTSTPVRRVPTTLEHLVAGTFGGVSGALVSYPLDTVRVRMQTCGKTLGAARTASMLFQEAGMAGFYRGVLSPMVGTGIIKAAVFGGYGLCQALVRRGTGKDNEELNLVDLGVAAMGSGLVGSFVVTPVERIKVVMQAALSSSPSASSSLAARAGGGYANAWGCARGLVAEHGLRGGLYAGLGPTLLREVPGYAFYFATYEACKRVLLGNGSGEDSSRGPVLLKTAVSGALAGIAAWLPTYPADVVKSRMQSAGGSGAGMISTASVMWKTEGLAPFYRGLSPTIVRAMVNHAATFLVYEASMSFIMRRGRRGEVASSGREGSELEGGEQVSRKGVYDELERGDQL</sequence>
<dbReference type="EMBL" id="FN648531">
    <property type="protein sequence ID" value="CBJ26507.1"/>
    <property type="molecule type" value="Genomic_DNA"/>
</dbReference>
<accession>D7FY68</accession>
<dbReference type="PROSITE" id="PS50920">
    <property type="entry name" value="SOLCAR"/>
    <property type="match status" value="3"/>
</dbReference>
<dbReference type="OMA" id="TICSHPW"/>
<dbReference type="InterPro" id="IPR018108">
    <property type="entry name" value="MCP_transmembrane"/>
</dbReference>
<proteinExistence type="inferred from homology"/>
<dbReference type="eggNOG" id="KOG0758">
    <property type="taxonomic scope" value="Eukaryota"/>
</dbReference>
<dbReference type="InterPro" id="IPR050567">
    <property type="entry name" value="Mitochondrial_Carrier"/>
</dbReference>
<feature type="signal peptide" evidence="12">
    <location>
        <begin position="1"/>
        <end position="41"/>
    </location>
</feature>
<organism evidence="13 14">
    <name type="scientific">Ectocarpus siliculosus</name>
    <name type="common">Brown alga</name>
    <name type="synonym">Conferva siliculosa</name>
    <dbReference type="NCBI Taxonomy" id="2880"/>
    <lineage>
        <taxon>Eukaryota</taxon>
        <taxon>Sar</taxon>
        <taxon>Stramenopiles</taxon>
        <taxon>Ochrophyta</taxon>
        <taxon>PX clade</taxon>
        <taxon>Phaeophyceae</taxon>
        <taxon>Ectocarpales</taxon>
        <taxon>Ectocarpaceae</taxon>
        <taxon>Ectocarpus</taxon>
    </lineage>
</organism>
<name>D7FY68_ECTSI</name>
<keyword evidence="12" id="KW-0732">Signal</keyword>
<dbReference type="GO" id="GO:0031966">
    <property type="term" value="C:mitochondrial membrane"/>
    <property type="evidence" value="ECO:0007669"/>
    <property type="project" value="UniProtKB-SubCell"/>
</dbReference>
<feature type="compositionally biased region" description="Basic and acidic residues" evidence="11">
    <location>
        <begin position="423"/>
        <end position="438"/>
    </location>
</feature>
<evidence type="ECO:0000256" key="5">
    <source>
        <dbReference type="ARBA" id="ARBA00022737"/>
    </source>
</evidence>
<dbReference type="InterPro" id="IPR023395">
    <property type="entry name" value="MCP_dom_sf"/>
</dbReference>
<keyword evidence="6" id="KW-1133">Transmembrane helix</keyword>
<feature type="repeat" description="Solcar" evidence="9">
    <location>
        <begin position="104"/>
        <end position="187"/>
    </location>
</feature>
<evidence type="ECO:0000256" key="6">
    <source>
        <dbReference type="ARBA" id="ARBA00022989"/>
    </source>
</evidence>
<keyword evidence="5" id="KW-0677">Repeat</keyword>
<dbReference type="EMBL" id="FN649750">
    <property type="protein sequence ID" value="CBJ26507.1"/>
    <property type="molecule type" value="Genomic_DNA"/>
</dbReference>
<dbReference type="SUPFAM" id="SSF103506">
    <property type="entry name" value="Mitochondrial carrier"/>
    <property type="match status" value="1"/>
</dbReference>
<evidence type="ECO:0000256" key="9">
    <source>
        <dbReference type="PROSITE-ProRule" id="PRU00282"/>
    </source>
</evidence>
<comment type="similarity">
    <text evidence="2 10">Belongs to the mitochondrial carrier (TC 2.A.29) family.</text>
</comment>
<evidence type="ECO:0000313" key="13">
    <source>
        <dbReference type="EMBL" id="CBJ26507.1"/>
    </source>
</evidence>
<evidence type="ECO:0000256" key="10">
    <source>
        <dbReference type="RuleBase" id="RU000488"/>
    </source>
</evidence>
<dbReference type="PANTHER" id="PTHR45624">
    <property type="entry name" value="MITOCHONDRIAL BASIC AMINO ACIDS TRANSPORTER-RELATED"/>
    <property type="match status" value="1"/>
</dbReference>
<comment type="subcellular location">
    <subcellularLocation>
        <location evidence="1">Mitochondrion membrane</location>
        <topology evidence="1">Multi-pass membrane protein</topology>
    </subcellularLocation>
</comment>
<feature type="repeat" description="Solcar" evidence="9">
    <location>
        <begin position="199"/>
        <end position="299"/>
    </location>
</feature>
<keyword evidence="14" id="KW-1185">Reference proteome</keyword>
<evidence type="ECO:0000256" key="11">
    <source>
        <dbReference type="SAM" id="MobiDB-lite"/>
    </source>
</evidence>
<evidence type="ECO:0000256" key="1">
    <source>
        <dbReference type="ARBA" id="ARBA00004225"/>
    </source>
</evidence>
<evidence type="ECO:0000256" key="12">
    <source>
        <dbReference type="SAM" id="SignalP"/>
    </source>
</evidence>
<gene>
    <name evidence="13" type="ORF">Esi_0034_0059</name>
</gene>